<comment type="caution">
    <text evidence="5">The sequence shown here is derived from an EMBL/GenBank/DDBJ whole genome shotgun (WGS) entry which is preliminary data.</text>
</comment>
<dbReference type="SUPFAM" id="SSF101148">
    <property type="entry name" value="Plant invertase/pectin methylesterase inhibitor"/>
    <property type="match status" value="1"/>
</dbReference>
<evidence type="ECO:0000256" key="1">
    <source>
        <dbReference type="ARBA" id="ARBA00022729"/>
    </source>
</evidence>
<dbReference type="InterPro" id="IPR035513">
    <property type="entry name" value="Invertase/methylesterase_inhib"/>
</dbReference>
<dbReference type="Pfam" id="PF04043">
    <property type="entry name" value="PMEI"/>
    <property type="match status" value="1"/>
</dbReference>
<evidence type="ECO:0000256" key="3">
    <source>
        <dbReference type="SAM" id="SignalP"/>
    </source>
</evidence>
<dbReference type="GO" id="GO:0046910">
    <property type="term" value="F:pectinesterase inhibitor activity"/>
    <property type="evidence" value="ECO:0007669"/>
    <property type="project" value="UniProtKB-ARBA"/>
</dbReference>
<accession>A0AAN7KVU8</accession>
<dbReference type="PANTHER" id="PTHR31080">
    <property type="entry name" value="PECTINESTERASE INHIBITOR-LIKE"/>
    <property type="match status" value="1"/>
</dbReference>
<dbReference type="SMART" id="SM00856">
    <property type="entry name" value="PMEI"/>
    <property type="match status" value="1"/>
</dbReference>
<evidence type="ECO:0000313" key="5">
    <source>
        <dbReference type="EMBL" id="KAK4777268.1"/>
    </source>
</evidence>
<dbReference type="CDD" id="cd15798">
    <property type="entry name" value="PMEI-like_3"/>
    <property type="match status" value="1"/>
</dbReference>
<proteinExistence type="inferred from homology"/>
<feature type="chain" id="PRO_5042910359" description="Pectinesterase inhibitor domain-containing protein" evidence="3">
    <location>
        <begin position="27"/>
        <end position="207"/>
    </location>
</feature>
<feature type="signal peptide" evidence="3">
    <location>
        <begin position="1"/>
        <end position="26"/>
    </location>
</feature>
<dbReference type="FunFam" id="1.20.140.40:FF:000005">
    <property type="entry name" value="Pectin methylesterase inhibitor 1"/>
    <property type="match status" value="1"/>
</dbReference>
<dbReference type="InterPro" id="IPR051955">
    <property type="entry name" value="PME_Inhibitor"/>
</dbReference>
<dbReference type="AlphaFoldDB" id="A0AAN7KVU8"/>
<feature type="domain" description="Pectinesterase inhibitor" evidence="4">
    <location>
        <begin position="34"/>
        <end position="200"/>
    </location>
</feature>
<evidence type="ECO:0000259" key="4">
    <source>
        <dbReference type="SMART" id="SM00856"/>
    </source>
</evidence>
<dbReference type="InterPro" id="IPR006501">
    <property type="entry name" value="Pectinesterase_inhib_dom"/>
</dbReference>
<reference evidence="5 6" key="1">
    <citation type="journal article" date="2023" name="Hortic Res">
        <title>Pangenome of water caltrop reveals structural variations and asymmetric subgenome divergence after allopolyploidization.</title>
        <authorList>
            <person name="Zhang X."/>
            <person name="Chen Y."/>
            <person name="Wang L."/>
            <person name="Yuan Y."/>
            <person name="Fang M."/>
            <person name="Shi L."/>
            <person name="Lu R."/>
            <person name="Comes H.P."/>
            <person name="Ma Y."/>
            <person name="Chen Y."/>
            <person name="Huang G."/>
            <person name="Zhou Y."/>
            <person name="Zheng Z."/>
            <person name="Qiu Y."/>
        </authorList>
    </citation>
    <scope>NUCLEOTIDE SEQUENCE [LARGE SCALE GENOMIC DNA]</scope>
    <source>
        <tissue evidence="5">Roots</tissue>
    </source>
</reference>
<keyword evidence="1 3" id="KW-0732">Signal</keyword>
<protein>
    <recommendedName>
        <fullName evidence="4">Pectinesterase inhibitor domain-containing protein</fullName>
    </recommendedName>
</protein>
<dbReference type="PANTHER" id="PTHR31080:SF87">
    <property type="entry name" value="PECTINESTERASE INHIBITOR 7"/>
    <property type="match status" value="1"/>
</dbReference>
<evidence type="ECO:0000313" key="6">
    <source>
        <dbReference type="Proteomes" id="UP001345219"/>
    </source>
</evidence>
<name>A0AAN7KVU8_9MYRT</name>
<dbReference type="NCBIfam" id="TIGR01614">
    <property type="entry name" value="PME_inhib"/>
    <property type="match status" value="1"/>
</dbReference>
<keyword evidence="6" id="KW-1185">Reference proteome</keyword>
<dbReference type="Proteomes" id="UP001345219">
    <property type="component" value="Chromosome 14"/>
</dbReference>
<evidence type="ECO:0000256" key="2">
    <source>
        <dbReference type="ARBA" id="ARBA00038471"/>
    </source>
</evidence>
<gene>
    <name evidence="5" type="ORF">SAY87_017455</name>
</gene>
<dbReference type="Gene3D" id="1.20.140.40">
    <property type="entry name" value="Invertase/pectin methylesterase inhibitor family protein"/>
    <property type="match status" value="1"/>
</dbReference>
<sequence>MGMINNTVSRLVFLVLLTGLPFICYGSSATGTASTISFIKSSCSSTRYPTLCVQSLTSYASAIQQNNKQQLAQAALSESLVRAHAAKEYVAQSIKFRGLRAREYAAIKDCLEQMGDSVDRLSKSVEELKGMHMHPGKSNSNQPEFIWHVSNIQTWVSAALTDVNTCFDGYSSKALNGKLKTSIRERVLNVAQVTSNALALVNRFASS</sequence>
<comment type="similarity">
    <text evidence="2">Belongs to the PMEI family.</text>
</comment>
<organism evidence="5 6">
    <name type="scientific">Trapa incisa</name>
    <dbReference type="NCBI Taxonomy" id="236973"/>
    <lineage>
        <taxon>Eukaryota</taxon>
        <taxon>Viridiplantae</taxon>
        <taxon>Streptophyta</taxon>
        <taxon>Embryophyta</taxon>
        <taxon>Tracheophyta</taxon>
        <taxon>Spermatophyta</taxon>
        <taxon>Magnoliopsida</taxon>
        <taxon>eudicotyledons</taxon>
        <taxon>Gunneridae</taxon>
        <taxon>Pentapetalae</taxon>
        <taxon>rosids</taxon>
        <taxon>malvids</taxon>
        <taxon>Myrtales</taxon>
        <taxon>Lythraceae</taxon>
        <taxon>Trapa</taxon>
    </lineage>
</organism>
<dbReference type="EMBL" id="JAXIOK010000002">
    <property type="protein sequence ID" value="KAK4777268.1"/>
    <property type="molecule type" value="Genomic_DNA"/>
</dbReference>